<protein>
    <submittedName>
        <fullName evidence="2">Uncharacterized protein</fullName>
    </submittedName>
</protein>
<geneLocation type="plasmid" evidence="2">
    <name>pDson03</name>
</geneLocation>
<evidence type="ECO:0000256" key="1">
    <source>
        <dbReference type="SAM" id="MobiDB-lite"/>
    </source>
</evidence>
<proteinExistence type="predicted"/>
<evidence type="ECO:0000313" key="2">
    <source>
        <dbReference type="EMBL" id="XBV84252.1"/>
    </source>
</evidence>
<dbReference type="KEGG" id="dsc:ABOD76_04120"/>
<reference evidence="2" key="1">
    <citation type="submission" date="2024-06" db="EMBL/GenBank/DDBJ databases">
        <title>Draft Genome Sequence of Deinococcus sonorensis Type Strain KR-87, a Biofilm Producing Representative of the Genus Deinococcus.</title>
        <authorList>
            <person name="Boren L.S."/>
            <person name="Grosso R.A."/>
            <person name="Hugenberg-Cox A.N."/>
            <person name="Hill J.T.E."/>
            <person name="Albert C.M."/>
            <person name="Tuohy J.M."/>
        </authorList>
    </citation>
    <scope>NUCLEOTIDE SEQUENCE</scope>
    <source>
        <strain evidence="2">KR-87</strain>
        <plasmid evidence="2">pDson03</plasmid>
    </source>
</reference>
<organism evidence="2">
    <name type="scientific">Deinococcus sonorensis KR-87</name>
    <dbReference type="NCBI Taxonomy" id="694439"/>
    <lineage>
        <taxon>Bacteria</taxon>
        <taxon>Thermotogati</taxon>
        <taxon>Deinococcota</taxon>
        <taxon>Deinococci</taxon>
        <taxon>Deinococcales</taxon>
        <taxon>Deinococcaceae</taxon>
        <taxon>Deinococcus</taxon>
    </lineage>
</organism>
<keyword evidence="2" id="KW-0614">Plasmid</keyword>
<feature type="region of interest" description="Disordered" evidence="1">
    <location>
        <begin position="51"/>
        <end position="83"/>
    </location>
</feature>
<gene>
    <name evidence="2" type="ORF">ABOD76_04120</name>
</gene>
<dbReference type="EMBL" id="CP158298">
    <property type="protein sequence ID" value="XBV84252.1"/>
    <property type="molecule type" value="Genomic_DNA"/>
</dbReference>
<name>A0AAU7U7R6_9DEIO</name>
<dbReference type="RefSeq" id="WP_350242288.1">
    <property type="nucleotide sequence ID" value="NZ_CP158298.1"/>
</dbReference>
<sequence length="83" mass="8911">MDRLGAPDDVSTSHVLQELQDEVQELQALITRSRALLAEVDVLIASASARLHQRDEQLPSAQDASTAVEGAGANLRPHDHSTS</sequence>
<dbReference type="AlphaFoldDB" id="A0AAU7U7R6"/>
<accession>A0AAU7U7R6</accession>